<keyword evidence="1" id="KW-0812">Transmembrane</keyword>
<gene>
    <name evidence="2" type="ORF">VB738_07805</name>
</gene>
<proteinExistence type="predicted"/>
<evidence type="ECO:0000313" key="3">
    <source>
        <dbReference type="Proteomes" id="UP001304461"/>
    </source>
</evidence>
<dbReference type="EMBL" id="JAYGHX010000004">
    <property type="protein sequence ID" value="MEA5391165.1"/>
    <property type="molecule type" value="Genomic_DNA"/>
</dbReference>
<sequence length="45" mass="4781">METASFNLGTVLLAVSGLFVLTTLFFGTKGGYYDTDDYDGNGTAH</sequence>
<protein>
    <recommendedName>
        <fullName evidence="4">NADH dehydrogenase subunit NdhP</fullName>
    </recommendedName>
</protein>
<keyword evidence="1" id="KW-1133">Transmembrane helix</keyword>
<dbReference type="RefSeq" id="WP_015109478.1">
    <property type="nucleotide sequence ID" value="NZ_JAYGHX010000004.1"/>
</dbReference>
<reference evidence="2 3" key="1">
    <citation type="submission" date="2023-12" db="EMBL/GenBank/DDBJ databases">
        <title>Baltic Sea Cyanobacteria.</title>
        <authorList>
            <person name="Delbaje E."/>
            <person name="Fewer D.P."/>
            <person name="Shishido T.K."/>
        </authorList>
    </citation>
    <scope>NUCLEOTIDE SEQUENCE [LARGE SCALE GENOMIC DNA]</scope>
    <source>
        <strain evidence="2 3">UHCC 0139</strain>
    </source>
</reference>
<accession>A0ABU5RTP7</accession>
<name>A0ABU5RTP7_9CYAN</name>
<dbReference type="Proteomes" id="UP001304461">
    <property type="component" value="Unassembled WGS sequence"/>
</dbReference>
<comment type="caution">
    <text evidence="2">The sequence shown here is derived from an EMBL/GenBank/DDBJ whole genome shotgun (WGS) entry which is preliminary data.</text>
</comment>
<keyword evidence="1" id="KW-0472">Membrane</keyword>
<evidence type="ECO:0000313" key="2">
    <source>
        <dbReference type="EMBL" id="MEA5391165.1"/>
    </source>
</evidence>
<keyword evidence="3" id="KW-1185">Reference proteome</keyword>
<evidence type="ECO:0000256" key="1">
    <source>
        <dbReference type="SAM" id="Phobius"/>
    </source>
</evidence>
<organism evidence="2 3">
    <name type="scientific">Cyanobium gracile UHCC 0139</name>
    <dbReference type="NCBI Taxonomy" id="3110308"/>
    <lineage>
        <taxon>Bacteria</taxon>
        <taxon>Bacillati</taxon>
        <taxon>Cyanobacteriota</taxon>
        <taxon>Cyanophyceae</taxon>
        <taxon>Synechococcales</taxon>
        <taxon>Prochlorococcaceae</taxon>
        <taxon>Cyanobium</taxon>
    </lineage>
</organism>
<feature type="transmembrane region" description="Helical" evidence="1">
    <location>
        <begin position="6"/>
        <end position="26"/>
    </location>
</feature>
<evidence type="ECO:0008006" key="4">
    <source>
        <dbReference type="Google" id="ProtNLM"/>
    </source>
</evidence>